<feature type="domain" description="Serine dehydratase-like alpha subunit" evidence="12">
    <location>
        <begin position="185"/>
        <end position="450"/>
    </location>
</feature>
<evidence type="ECO:0000313" key="14">
    <source>
        <dbReference type="EMBL" id="GLR67250.1"/>
    </source>
</evidence>
<organism evidence="14 15">
    <name type="scientific">Acidocella aquatica</name>
    <dbReference type="NCBI Taxonomy" id="1922313"/>
    <lineage>
        <taxon>Bacteria</taxon>
        <taxon>Pseudomonadati</taxon>
        <taxon>Pseudomonadota</taxon>
        <taxon>Alphaproteobacteria</taxon>
        <taxon>Acetobacterales</taxon>
        <taxon>Acidocellaceae</taxon>
        <taxon>Acidocella</taxon>
    </lineage>
</organism>
<dbReference type="InterPro" id="IPR029009">
    <property type="entry name" value="ASB_dom_sf"/>
</dbReference>
<keyword evidence="5 11" id="KW-0004">4Fe-4S</keyword>
<comment type="pathway">
    <text evidence="2">Carbohydrate biosynthesis; gluconeogenesis.</text>
</comment>
<evidence type="ECO:0000259" key="13">
    <source>
        <dbReference type="Pfam" id="PF03315"/>
    </source>
</evidence>
<keyword evidence="6 11" id="KW-0479">Metal-binding</keyword>
<evidence type="ECO:0000259" key="12">
    <source>
        <dbReference type="Pfam" id="PF03313"/>
    </source>
</evidence>
<proteinExistence type="inferred from homology"/>
<evidence type="ECO:0000256" key="6">
    <source>
        <dbReference type="ARBA" id="ARBA00022723"/>
    </source>
</evidence>
<keyword evidence="7 11" id="KW-0408">Iron</keyword>
<reference evidence="15" key="1">
    <citation type="journal article" date="2019" name="Int. J. Syst. Evol. Microbiol.">
        <title>The Global Catalogue of Microorganisms (GCM) 10K type strain sequencing project: providing services to taxonomists for standard genome sequencing and annotation.</title>
        <authorList>
            <consortium name="The Broad Institute Genomics Platform"/>
            <consortium name="The Broad Institute Genome Sequencing Center for Infectious Disease"/>
            <person name="Wu L."/>
            <person name="Ma J."/>
        </authorList>
    </citation>
    <scope>NUCLEOTIDE SEQUENCE [LARGE SCALE GENOMIC DNA]</scope>
    <source>
        <strain evidence="15">NBRC 112502</strain>
    </source>
</reference>
<evidence type="ECO:0000256" key="11">
    <source>
        <dbReference type="RuleBase" id="RU366059"/>
    </source>
</evidence>
<name>A0ABQ6AB08_9PROT</name>
<dbReference type="InterPro" id="IPR004644">
    <property type="entry name" value="Fe-S_L-Ser_mono"/>
</dbReference>
<gene>
    <name evidence="14" type="primary">sdaA_1</name>
    <name evidence="14" type="ORF">GCM10010909_19310</name>
</gene>
<comment type="similarity">
    <text evidence="3 11">Belongs to the iron-sulfur dependent L-serine dehydratase family.</text>
</comment>
<dbReference type="EC" id="4.3.1.17" evidence="11"/>
<evidence type="ECO:0000256" key="10">
    <source>
        <dbReference type="ARBA" id="ARBA00049406"/>
    </source>
</evidence>
<evidence type="ECO:0000256" key="4">
    <source>
        <dbReference type="ARBA" id="ARBA00022432"/>
    </source>
</evidence>
<comment type="catalytic activity">
    <reaction evidence="10 11">
        <text>L-serine = pyruvate + NH4(+)</text>
        <dbReference type="Rhea" id="RHEA:19169"/>
        <dbReference type="ChEBI" id="CHEBI:15361"/>
        <dbReference type="ChEBI" id="CHEBI:28938"/>
        <dbReference type="ChEBI" id="CHEBI:33384"/>
        <dbReference type="EC" id="4.3.1.17"/>
    </reaction>
</comment>
<dbReference type="RefSeq" id="WP_284257979.1">
    <property type="nucleotide sequence ID" value="NZ_BSOS01000065.1"/>
</dbReference>
<dbReference type="Proteomes" id="UP001156641">
    <property type="component" value="Unassembled WGS sequence"/>
</dbReference>
<evidence type="ECO:0000256" key="2">
    <source>
        <dbReference type="ARBA" id="ARBA00004742"/>
    </source>
</evidence>
<dbReference type="NCBIfam" id="TIGR00720">
    <property type="entry name" value="sda_mono"/>
    <property type="match status" value="1"/>
</dbReference>
<feature type="domain" description="Serine dehydratase beta chain" evidence="13">
    <location>
        <begin position="3"/>
        <end position="156"/>
    </location>
</feature>
<dbReference type="InterPro" id="IPR005130">
    <property type="entry name" value="Ser_deHydtase-like_asu"/>
</dbReference>
<dbReference type="PANTHER" id="PTHR30182:SF1">
    <property type="entry name" value="L-SERINE DEHYDRATASE 1"/>
    <property type="match status" value="1"/>
</dbReference>
<evidence type="ECO:0000256" key="9">
    <source>
        <dbReference type="ARBA" id="ARBA00023239"/>
    </source>
</evidence>
<keyword evidence="8 11" id="KW-0411">Iron-sulfur</keyword>
<dbReference type="EMBL" id="BSOS01000065">
    <property type="protein sequence ID" value="GLR67250.1"/>
    <property type="molecule type" value="Genomic_DNA"/>
</dbReference>
<evidence type="ECO:0000256" key="8">
    <source>
        <dbReference type="ARBA" id="ARBA00023014"/>
    </source>
</evidence>
<dbReference type="InterPro" id="IPR051318">
    <property type="entry name" value="Fe-S_L-Ser"/>
</dbReference>
<comment type="caution">
    <text evidence="14">The sequence shown here is derived from an EMBL/GenBank/DDBJ whole genome shotgun (WGS) entry which is preliminary data.</text>
</comment>
<dbReference type="SUPFAM" id="SSF143548">
    <property type="entry name" value="Serine metabolism enzymes domain"/>
    <property type="match status" value="1"/>
</dbReference>
<protein>
    <recommendedName>
        <fullName evidence="11">L-serine dehydratase</fullName>
        <ecNumber evidence="11">4.3.1.17</ecNumber>
    </recommendedName>
</protein>
<comment type="cofactor">
    <cofactor evidence="1 11">
        <name>[4Fe-4S] cluster</name>
        <dbReference type="ChEBI" id="CHEBI:49883"/>
    </cofactor>
</comment>
<dbReference type="PANTHER" id="PTHR30182">
    <property type="entry name" value="L-SERINE DEHYDRATASE"/>
    <property type="match status" value="1"/>
</dbReference>
<evidence type="ECO:0000256" key="3">
    <source>
        <dbReference type="ARBA" id="ARBA00008636"/>
    </source>
</evidence>
<dbReference type="Pfam" id="PF03315">
    <property type="entry name" value="SDH_beta"/>
    <property type="match status" value="1"/>
</dbReference>
<dbReference type="Gene3D" id="3.30.1330.90">
    <property type="entry name" value="D-3-phosphoglycerate dehydrogenase, domain 3"/>
    <property type="match status" value="1"/>
</dbReference>
<evidence type="ECO:0000256" key="5">
    <source>
        <dbReference type="ARBA" id="ARBA00022485"/>
    </source>
</evidence>
<accession>A0ABQ6AB08</accession>
<evidence type="ECO:0000256" key="7">
    <source>
        <dbReference type="ARBA" id="ARBA00023004"/>
    </source>
</evidence>
<sequence length="456" mass="47824">MISVFELFKIGIGPSSSHTMGPMRAARNFTEALRESGLLDVTARVRTELLGSLAWTGEGHGSGKAVILGLAGEIPEEIDPAHGEALILSATTAGRLRLGGTHDLAFVPAQDIIFDRHSPTPRHPNTLSFSAYAADGALLLAQRWCSVGGGFVLPEDAPDAPAQGAQAVPYPFNSGAALLRLGKSSGLPIADMVLANETALRPHAEVINYLDRIIDVMMETIDRGMHGQGILPGSLKVRRRAAGLREKLEADAGLNNLAPHATMDWVSLFAMAVNEENAAGGRVVTAPTNGAAGVVPAVLRYYREFCPGATRDTMRRFLLVATAIGGLFKTNASISGAEVGCQGEVGVAASMAAAGLAEALGSSNEQIENAAEIAMEHHLGMTCDPIGGLVQIPCIERNAFGAGKAISAASLARRGDGTHRVSLDHVVDTMRQTGQDMMTKYKETSQGGLALNFVEC</sequence>
<keyword evidence="9 11" id="KW-0456">Lyase</keyword>
<keyword evidence="15" id="KW-1185">Reference proteome</keyword>
<dbReference type="Pfam" id="PF03313">
    <property type="entry name" value="SDH_alpha"/>
    <property type="match status" value="1"/>
</dbReference>
<keyword evidence="4 11" id="KW-0312">Gluconeogenesis</keyword>
<evidence type="ECO:0000256" key="1">
    <source>
        <dbReference type="ARBA" id="ARBA00001966"/>
    </source>
</evidence>
<dbReference type="InterPro" id="IPR005131">
    <property type="entry name" value="Ser_deHydtase_bsu"/>
</dbReference>
<evidence type="ECO:0000313" key="15">
    <source>
        <dbReference type="Proteomes" id="UP001156641"/>
    </source>
</evidence>